<dbReference type="EMBL" id="CP054139">
    <property type="protein sequence ID" value="QKJ31274.1"/>
    <property type="molecule type" value="Genomic_DNA"/>
</dbReference>
<dbReference type="PROSITE" id="PS51257">
    <property type="entry name" value="PROKAR_LIPOPROTEIN"/>
    <property type="match status" value="1"/>
</dbReference>
<feature type="signal peptide" evidence="1">
    <location>
        <begin position="1"/>
        <end position="22"/>
    </location>
</feature>
<feature type="chain" id="PRO_5028801084" description="Lipocalin-like domain-containing protein" evidence="1">
    <location>
        <begin position="23"/>
        <end position="151"/>
    </location>
</feature>
<sequence length="151" mass="16261">MKKLCLFIACSLLVLASCKKKADEIDTSTASVNVALLTTKAWIISGNDANPATNPKGGTINYAPISACYTDDTYTFNTDGTMLVDNGTVHCNGAEAATSTYNYSVDKVNNTITVDGNTFRLAEISAIQFKYYSVVSTPAGNQFTVYIFQHN</sequence>
<dbReference type="AlphaFoldDB" id="A0A7D4TQC9"/>
<keyword evidence="1" id="KW-0732">Signal</keyword>
<gene>
    <name evidence="2" type="ORF">HQ865_16415</name>
</gene>
<keyword evidence="3" id="KW-1185">Reference proteome</keyword>
<evidence type="ECO:0000313" key="3">
    <source>
        <dbReference type="Proteomes" id="UP000505355"/>
    </source>
</evidence>
<evidence type="ECO:0000313" key="2">
    <source>
        <dbReference type="EMBL" id="QKJ31274.1"/>
    </source>
</evidence>
<dbReference type="Proteomes" id="UP000505355">
    <property type="component" value="Chromosome"/>
</dbReference>
<dbReference type="KEGG" id="mmab:HQ865_16415"/>
<reference evidence="2 3" key="1">
    <citation type="submission" date="2020-05" db="EMBL/GenBank/DDBJ databases">
        <title>Mucilaginibacter mali sp. nov.</title>
        <authorList>
            <person name="Kim H.S."/>
            <person name="Lee K.C."/>
            <person name="Suh M.K."/>
            <person name="Kim J.-S."/>
            <person name="Han K.-I."/>
            <person name="Eom M.K."/>
            <person name="Shin Y.K."/>
            <person name="Lee J.-S."/>
        </authorList>
    </citation>
    <scope>NUCLEOTIDE SEQUENCE [LARGE SCALE GENOMIC DNA]</scope>
    <source>
        <strain evidence="2 3">G2-14</strain>
    </source>
</reference>
<protein>
    <recommendedName>
        <fullName evidence="4">Lipocalin-like domain-containing protein</fullName>
    </recommendedName>
</protein>
<evidence type="ECO:0000256" key="1">
    <source>
        <dbReference type="SAM" id="SignalP"/>
    </source>
</evidence>
<name>A0A7D4TQC9_9SPHI</name>
<proteinExistence type="predicted"/>
<evidence type="ECO:0008006" key="4">
    <source>
        <dbReference type="Google" id="ProtNLM"/>
    </source>
</evidence>
<dbReference type="RefSeq" id="WP_173415939.1">
    <property type="nucleotide sequence ID" value="NZ_CP054139.1"/>
</dbReference>
<accession>A0A7D4TQC9</accession>
<organism evidence="2 3">
    <name type="scientific">Mucilaginibacter mali</name>
    <dbReference type="NCBI Taxonomy" id="2740462"/>
    <lineage>
        <taxon>Bacteria</taxon>
        <taxon>Pseudomonadati</taxon>
        <taxon>Bacteroidota</taxon>
        <taxon>Sphingobacteriia</taxon>
        <taxon>Sphingobacteriales</taxon>
        <taxon>Sphingobacteriaceae</taxon>
        <taxon>Mucilaginibacter</taxon>
    </lineage>
</organism>